<evidence type="ECO:0000313" key="11">
    <source>
        <dbReference type="Proteomes" id="UP001233172"/>
    </source>
</evidence>
<proteinExistence type="predicted"/>
<reference evidence="10" key="1">
    <citation type="journal article" date="2023" name="PLoS Negl. Trop. Dis.">
        <title>A genome sequence for Biomphalaria pfeifferi, the major vector snail for the human-infecting parasite Schistosoma mansoni.</title>
        <authorList>
            <person name="Bu L."/>
            <person name="Lu L."/>
            <person name="Laidemitt M.R."/>
            <person name="Zhang S.M."/>
            <person name="Mutuku M."/>
            <person name="Mkoji G."/>
            <person name="Steinauer M."/>
            <person name="Loker E.S."/>
        </authorList>
    </citation>
    <scope>NUCLEOTIDE SEQUENCE</scope>
    <source>
        <strain evidence="10">KasaAsao</strain>
    </source>
</reference>
<name>A0AAD8BP47_BIOPF</name>
<feature type="compositionally biased region" description="Polar residues" evidence="7">
    <location>
        <begin position="246"/>
        <end position="275"/>
    </location>
</feature>
<feature type="domain" description="Fe2OG dioxygenase" evidence="9">
    <location>
        <begin position="428"/>
        <end position="534"/>
    </location>
</feature>
<dbReference type="PANTHER" id="PTHR10869:SF180">
    <property type="entry name" value="FE2OG DIOXYGENASE DOMAIN-CONTAINING PROTEIN"/>
    <property type="match status" value="1"/>
</dbReference>
<comment type="caution">
    <text evidence="10">The sequence shown here is derived from an EMBL/GenBank/DDBJ whole genome shotgun (WGS) entry which is preliminary data.</text>
</comment>
<gene>
    <name evidence="10" type="ORF">Bpfe_012273</name>
</gene>
<dbReference type="InterPro" id="IPR045054">
    <property type="entry name" value="P4HA-like"/>
</dbReference>
<evidence type="ECO:0000256" key="3">
    <source>
        <dbReference type="ARBA" id="ARBA00022896"/>
    </source>
</evidence>
<keyword evidence="4" id="KW-0223">Dioxygenase</keyword>
<evidence type="ECO:0000256" key="8">
    <source>
        <dbReference type="SAM" id="Phobius"/>
    </source>
</evidence>
<dbReference type="Gene3D" id="2.60.120.620">
    <property type="entry name" value="q2cbj1_9rhob like domain"/>
    <property type="match status" value="1"/>
</dbReference>
<protein>
    <submittedName>
        <fullName evidence="10">Prolyl 4-hydroxylase subunit alpha-1</fullName>
    </submittedName>
</protein>
<evidence type="ECO:0000256" key="2">
    <source>
        <dbReference type="ARBA" id="ARBA00022723"/>
    </source>
</evidence>
<evidence type="ECO:0000313" key="10">
    <source>
        <dbReference type="EMBL" id="KAK0058272.1"/>
    </source>
</evidence>
<dbReference type="SMART" id="SM00702">
    <property type="entry name" value="P4Hc"/>
    <property type="match status" value="1"/>
</dbReference>
<feature type="compositionally biased region" description="Polar residues" evidence="7">
    <location>
        <begin position="108"/>
        <end position="117"/>
    </location>
</feature>
<evidence type="ECO:0000256" key="4">
    <source>
        <dbReference type="ARBA" id="ARBA00022964"/>
    </source>
</evidence>
<evidence type="ECO:0000256" key="6">
    <source>
        <dbReference type="ARBA" id="ARBA00023004"/>
    </source>
</evidence>
<evidence type="ECO:0000256" key="1">
    <source>
        <dbReference type="ARBA" id="ARBA00001961"/>
    </source>
</evidence>
<keyword evidence="8" id="KW-0812">Transmembrane</keyword>
<dbReference type="GO" id="GO:0004656">
    <property type="term" value="F:procollagen-proline 4-dioxygenase activity"/>
    <property type="evidence" value="ECO:0007669"/>
    <property type="project" value="TreeGrafter"/>
</dbReference>
<accession>A0AAD8BP47</accession>
<sequence length="591" mass="66459">MPKKRQNVKAKSASKDEAVRSEASTEPISKTKTIPRLAQENIEEKNNVASLIRIGFMIALLLGLAGVLFFPKLISLAESTMGMKPVSSGNEHVREASEHDREAAQGETVKQIQTNVKDVTLNEGDLMENEKTELKKQTSLGDKQNQDRSNLDRNKIKMHAEKNTDFKEEDYLKKSKSKDAEIKATGDQSHFDTANMIPPRKGRNGSGKPIILNSETSHVVIDPSQIKIIDSPPDTNTDDSNKRSGKNITGKSSVNKSKADISKSNLNKDNTTSPTTIEEEIQKFKPTFHKTFTPKKIFDGGRRIPPIELLHQKPSNSSVKVFLFDDFLSAQECDGLIRAHDNHVKAANKTPILCFDSVDTLRSHLKDAKKNIKISPNVFTAGTRCVNESFSLQLGNWLKSNWSYSTAFYPGESKFSKILAERIQKAMGLDPVSGGKFQITSYPVGKAYKEHTDCVVGGVDQRDRVVTVLIYLNDVEEGGETRFTELGIWVKPKKGRALVWNNMSPEGLCEPHSKHVASVVKKGSKYILIRWYYYKTFYSLGHRPAPPNLPQRESDQAMVMCDVYNSGSCRWYDEWTYEHLLDYEKNKLKLI</sequence>
<keyword evidence="11" id="KW-1185">Reference proteome</keyword>
<feature type="compositionally biased region" description="Basic and acidic residues" evidence="7">
    <location>
        <begin position="144"/>
        <end position="184"/>
    </location>
</feature>
<dbReference type="GO" id="GO:0031418">
    <property type="term" value="F:L-ascorbic acid binding"/>
    <property type="evidence" value="ECO:0007669"/>
    <property type="project" value="UniProtKB-KW"/>
</dbReference>
<dbReference type="Pfam" id="PF13640">
    <property type="entry name" value="2OG-FeII_Oxy_3"/>
    <property type="match status" value="1"/>
</dbReference>
<feature type="transmembrane region" description="Helical" evidence="8">
    <location>
        <begin position="51"/>
        <end position="70"/>
    </location>
</feature>
<keyword evidence="8" id="KW-1133">Transmembrane helix</keyword>
<dbReference type="InterPro" id="IPR006620">
    <property type="entry name" value="Pro_4_hyd_alph"/>
</dbReference>
<dbReference type="PROSITE" id="PS51471">
    <property type="entry name" value="FE2OG_OXY"/>
    <property type="match status" value="1"/>
</dbReference>
<dbReference type="GO" id="GO:0005506">
    <property type="term" value="F:iron ion binding"/>
    <property type="evidence" value="ECO:0007669"/>
    <property type="project" value="InterPro"/>
</dbReference>
<dbReference type="AlphaFoldDB" id="A0AAD8BP47"/>
<keyword evidence="3" id="KW-0847">Vitamin C</keyword>
<evidence type="ECO:0000259" key="9">
    <source>
        <dbReference type="PROSITE" id="PS51471"/>
    </source>
</evidence>
<dbReference type="InterPro" id="IPR005123">
    <property type="entry name" value="Oxoglu/Fe-dep_dioxygenase_dom"/>
</dbReference>
<keyword evidence="6" id="KW-0408">Iron</keyword>
<dbReference type="InterPro" id="IPR044862">
    <property type="entry name" value="Pro_4_hyd_alph_FE2OG_OXY"/>
</dbReference>
<dbReference type="FunFam" id="2.60.120.620:FF:000054">
    <property type="entry name" value="Prolyl 4-hydroxylase subunit alpha-1"/>
    <property type="match status" value="1"/>
</dbReference>
<feature type="region of interest" description="Disordered" evidence="7">
    <location>
        <begin position="1"/>
        <end position="32"/>
    </location>
</feature>
<dbReference type="GO" id="GO:0005783">
    <property type="term" value="C:endoplasmic reticulum"/>
    <property type="evidence" value="ECO:0007669"/>
    <property type="project" value="TreeGrafter"/>
</dbReference>
<feature type="compositionally biased region" description="Basic and acidic residues" evidence="7">
    <location>
        <begin position="91"/>
        <end position="104"/>
    </location>
</feature>
<keyword evidence="5" id="KW-0560">Oxidoreductase</keyword>
<dbReference type="EMBL" id="JASAOG010000049">
    <property type="protein sequence ID" value="KAK0058272.1"/>
    <property type="molecule type" value="Genomic_DNA"/>
</dbReference>
<organism evidence="10 11">
    <name type="scientific">Biomphalaria pfeifferi</name>
    <name type="common">Bloodfluke planorb</name>
    <name type="synonym">Freshwater snail</name>
    <dbReference type="NCBI Taxonomy" id="112525"/>
    <lineage>
        <taxon>Eukaryota</taxon>
        <taxon>Metazoa</taxon>
        <taxon>Spiralia</taxon>
        <taxon>Lophotrochozoa</taxon>
        <taxon>Mollusca</taxon>
        <taxon>Gastropoda</taxon>
        <taxon>Heterobranchia</taxon>
        <taxon>Euthyneura</taxon>
        <taxon>Panpulmonata</taxon>
        <taxon>Hygrophila</taxon>
        <taxon>Lymnaeoidea</taxon>
        <taxon>Planorbidae</taxon>
        <taxon>Biomphalaria</taxon>
    </lineage>
</organism>
<dbReference type="Proteomes" id="UP001233172">
    <property type="component" value="Unassembled WGS sequence"/>
</dbReference>
<feature type="compositionally biased region" description="Polar residues" evidence="7">
    <location>
        <begin position="22"/>
        <end position="32"/>
    </location>
</feature>
<keyword evidence="8" id="KW-0472">Membrane</keyword>
<evidence type="ECO:0000256" key="5">
    <source>
        <dbReference type="ARBA" id="ARBA00023002"/>
    </source>
</evidence>
<keyword evidence="2" id="KW-0479">Metal-binding</keyword>
<reference evidence="10" key="2">
    <citation type="submission" date="2023-04" db="EMBL/GenBank/DDBJ databases">
        <authorList>
            <person name="Bu L."/>
            <person name="Lu L."/>
            <person name="Laidemitt M.R."/>
            <person name="Zhang S.M."/>
            <person name="Mutuku M."/>
            <person name="Mkoji G."/>
            <person name="Steinauer M."/>
            <person name="Loker E.S."/>
        </authorList>
    </citation>
    <scope>NUCLEOTIDE SEQUENCE</scope>
    <source>
        <strain evidence="10">KasaAsao</strain>
        <tissue evidence="10">Whole Snail</tissue>
    </source>
</reference>
<feature type="region of interest" description="Disordered" evidence="7">
    <location>
        <begin position="86"/>
        <end position="275"/>
    </location>
</feature>
<comment type="cofactor">
    <cofactor evidence="1">
        <name>L-ascorbate</name>
        <dbReference type="ChEBI" id="CHEBI:38290"/>
    </cofactor>
</comment>
<evidence type="ECO:0000256" key="7">
    <source>
        <dbReference type="SAM" id="MobiDB-lite"/>
    </source>
</evidence>
<dbReference type="PANTHER" id="PTHR10869">
    <property type="entry name" value="PROLYL 4-HYDROXYLASE ALPHA SUBUNIT"/>
    <property type="match status" value="1"/>
</dbReference>